<keyword evidence="5" id="KW-1185">Reference proteome</keyword>
<evidence type="ECO:0000256" key="2">
    <source>
        <dbReference type="SAM" id="MobiDB-lite"/>
    </source>
</evidence>
<feature type="domain" description="DnaB/C C-terminal" evidence="3">
    <location>
        <begin position="250"/>
        <end position="310"/>
    </location>
</feature>
<reference evidence="5" key="1">
    <citation type="submission" date="2018-06" db="EMBL/GenBank/DDBJ databases">
        <title>Description of Blautia argi sp. nov., a new anaerobic isolated from dog feces.</title>
        <authorList>
            <person name="Chang Y.-H."/>
            <person name="Paek J."/>
            <person name="Shin Y."/>
        </authorList>
    </citation>
    <scope>NUCLEOTIDE SEQUENCE [LARGE SCALE GENOMIC DNA]</scope>
    <source>
        <strain evidence="5">KCTC 15426</strain>
    </source>
</reference>
<feature type="compositionally biased region" description="Polar residues" evidence="2">
    <location>
        <begin position="121"/>
        <end position="138"/>
    </location>
</feature>
<dbReference type="PANTHER" id="PTHR37293">
    <property type="entry name" value="PHAGE REPLICATION PROTEIN-RELATED"/>
    <property type="match status" value="1"/>
</dbReference>
<dbReference type="InterPro" id="IPR017019">
    <property type="entry name" value="DNA_replication_prd_bac"/>
</dbReference>
<protein>
    <submittedName>
        <fullName evidence="4">DNA replication protein DnaD</fullName>
    </submittedName>
</protein>
<proteinExistence type="inferred from homology"/>
<accession>A0A2Z4UDS9</accession>
<dbReference type="PANTHER" id="PTHR37293:SF5">
    <property type="entry name" value="DNA REPLICATION PROTEIN"/>
    <property type="match status" value="1"/>
</dbReference>
<dbReference type="InterPro" id="IPR006343">
    <property type="entry name" value="DnaB/C_C"/>
</dbReference>
<sequence>MGQFEIYPPFPGAYTFISNTFLDYYMPSANGEFVKIYLYLLRHASCGKHTLNFASVADALNCTETDVQRALRYWEKAGVLKLSLNSLGTLTGVSFAPLLPGADSSLECAVSAVSSADAKEPQQQPVQKTELSLSSAQPALTPDKKQDLKNRDEVRQILFIAEQYLGKTLSATDMETLLYLYDEVHLNADLMEYLLEYCVSKGSSSMAYIKKVGLAWAEQGITTVTQAKEETNLYNRNYFTILRAFGIKNRNPLDKEIQYMNLWLNQYGFTLEIISEACSRTVLATGKASFSYADSILESWFKQGVHHLSDIDSLDLNFHQKKAAKVKEATPKQKAPASKNRFNNFHQRNYNNMAELETQLLGK</sequence>
<feature type="domain" description="DnaB/C C-terminal" evidence="3">
    <location>
        <begin position="159"/>
        <end position="230"/>
    </location>
</feature>
<dbReference type="InterPro" id="IPR053162">
    <property type="entry name" value="DnaD"/>
</dbReference>
<dbReference type="Gene3D" id="1.10.10.630">
    <property type="entry name" value="DnaD domain-like"/>
    <property type="match status" value="2"/>
</dbReference>
<evidence type="ECO:0000259" key="3">
    <source>
        <dbReference type="Pfam" id="PF07261"/>
    </source>
</evidence>
<feature type="region of interest" description="Disordered" evidence="2">
    <location>
        <begin position="117"/>
        <end position="147"/>
    </location>
</feature>
<dbReference type="Pfam" id="PF07261">
    <property type="entry name" value="DnaB_2"/>
    <property type="match status" value="2"/>
</dbReference>
<gene>
    <name evidence="4" type="ORF">DQQ01_14085</name>
</gene>
<name>A0A2Z4UDS9_9FIRM</name>
<dbReference type="Proteomes" id="UP000250003">
    <property type="component" value="Chromosome"/>
</dbReference>
<dbReference type="PIRSF" id="PIRSF033722">
    <property type="entry name" value="DnaD_CA_C3587_prd"/>
    <property type="match status" value="1"/>
</dbReference>
<dbReference type="RefSeq" id="WP_111920514.1">
    <property type="nucleotide sequence ID" value="NZ_CAUWHR010000028.1"/>
</dbReference>
<dbReference type="AlphaFoldDB" id="A0A2Z4UDS9"/>
<dbReference type="SUPFAM" id="SSF158499">
    <property type="entry name" value="DnaD domain-like"/>
    <property type="match status" value="2"/>
</dbReference>
<dbReference type="EMBL" id="CP030280">
    <property type="protein sequence ID" value="AWY99069.1"/>
    <property type="molecule type" value="Genomic_DNA"/>
</dbReference>
<evidence type="ECO:0000313" key="5">
    <source>
        <dbReference type="Proteomes" id="UP000250003"/>
    </source>
</evidence>
<dbReference type="KEGG" id="blau:DQQ01_14085"/>
<organism evidence="4 5">
    <name type="scientific">Blautia argi</name>
    <dbReference type="NCBI Taxonomy" id="1912897"/>
    <lineage>
        <taxon>Bacteria</taxon>
        <taxon>Bacillati</taxon>
        <taxon>Bacillota</taxon>
        <taxon>Clostridia</taxon>
        <taxon>Lachnospirales</taxon>
        <taxon>Lachnospiraceae</taxon>
        <taxon>Blautia</taxon>
    </lineage>
</organism>
<dbReference type="InterPro" id="IPR034829">
    <property type="entry name" value="DnaD-like_sf"/>
</dbReference>
<evidence type="ECO:0000256" key="1">
    <source>
        <dbReference type="ARBA" id="ARBA00093462"/>
    </source>
</evidence>
<evidence type="ECO:0000313" key="4">
    <source>
        <dbReference type="EMBL" id="AWY99069.1"/>
    </source>
</evidence>
<dbReference type="OrthoDB" id="1652900at2"/>
<comment type="similarity">
    <text evidence="1">Belongs to the DnaB/DnaD family.</text>
</comment>
<dbReference type="NCBIfam" id="TIGR01446">
    <property type="entry name" value="DnaD_dom"/>
    <property type="match status" value="2"/>
</dbReference>